<dbReference type="RefSeq" id="WP_190014906.1">
    <property type="nucleotide sequence ID" value="NZ_BMUE01000003.1"/>
</dbReference>
<organism evidence="2 3">
    <name type="scientific">Streptomyces lucensis JCM 4490</name>
    <dbReference type="NCBI Taxonomy" id="1306176"/>
    <lineage>
        <taxon>Bacteria</taxon>
        <taxon>Bacillati</taxon>
        <taxon>Actinomycetota</taxon>
        <taxon>Actinomycetes</taxon>
        <taxon>Kitasatosporales</taxon>
        <taxon>Streptomycetaceae</taxon>
        <taxon>Streptomyces</taxon>
    </lineage>
</organism>
<sequence length="1319" mass="145736">MSTTGRQAKIITFYSHKAGAGRTMALANIAWIMANQGKSVLTIDWDLDEPGLHLYYSKYLPNRDLSTSDGILDMFSSFAATATSQERHAEHLRGLHPLHTDFKRYDVDVHFQFPNGGHLYYLGPGRRDGRYRHRLRDFDWDRFQNTPDGVEFLAALRARMRESEYDYILIDSRTGPAEDAGICTLALPDTVVIGLSLNRPSVDGALAMAKAVKSHTARPIELHVVPLRVDTTTDPTRVERALADARAVLDPYLGITGEEALDAYWNGVLIPYQPRFSFGEELAVMIENPRQPHTLLHACVKAAHRITDGAVDSFDPAPKELREEYASWTGHADRDLTPLTVTVLHAPDDQLWAEWLGEQLTAAGITVRPAHAEPAPAPDGFTDAANTDNGGIDLGPESDHVVALLSRRLEGTAAGLTIAGLSVGADVGGARPRGTVGLRVNTARLAPHFDWPDAVNLSGLDERAAHRAVLSQFPLKTGTAPFSPADRTRFPGRTPELLSLPMRNAHFVGRSRQLAALRQGFVFSTADHTAPHVLWGMKGAGKRQVALEYAHRYASQYDLVWWIPASSADGIRAALRELAQALNDARGGARSGDDLSALLTDLRTGRYCSRWLLVFDGAENSEAIDEFIPSTGPGHVLITSLEPVWPAQYRTRQVDSFTLEESLRLLRNGLPGAETAALERLARRLGNHPLMLNAAVAELSSYPSRTDDYIALIDRRESDAPDDVVLPQYRTLGTVYRGIYDGLRRSQPAAARLLELCSFLSSDGVGLQVIESAGMIERLIPHDGNLRDALRLRTVVNQLSLAKLAVVDQKTQRLKVHRILQDLVQGWMTAGERAGTRAEVLAVLAAMVPSDLRRHEPQYQSVFAELDRHMEPSGALESSDPQVHRWLVSQVYHRRTSGLWTEAHTLGERILDRWRADGAMGEADTMVLRLESEVAAAYRALGRYQCALKLSQHSVQIQRDRAAGDVYTLLAARGYAADLRATGRFTQAFDEDSRTHAGLVAAIGKEHNATLDASINLALSKFYMETVQAAVGLDRDTYAIRRRQYGDGDFRPWISYANLGTYFRETGELNDSERYLTRSCERFLTLTGKDSHRYLNALASLGMTMVRKGDTDEGLKRLQDARAGFSRQWGERHPSTMSCDLSVAIGLHASGRSEDALQGMPDLHERYVEVFGTGHPFTSICLNNMAVYLLASEDPEAALSQARKAVYQLEKVFGPTHRYTLVARLNQSNCQYVLGRDTSTEDIGIHEDCQEQAAWGERHPVTLIALANRLATGSGDQSGLRADLKRFVADRFPDGHPLAIALPAEPYQRVGADLEVQDV</sequence>
<reference evidence="2" key="2">
    <citation type="submission" date="2020-09" db="EMBL/GenBank/DDBJ databases">
        <authorList>
            <person name="Sun Q."/>
            <person name="Ohkuma M."/>
        </authorList>
    </citation>
    <scope>NUCLEOTIDE SEQUENCE</scope>
    <source>
        <strain evidence="2">JCM 4490</strain>
    </source>
</reference>
<dbReference type="Gene3D" id="3.40.50.300">
    <property type="entry name" value="P-loop containing nucleotide triphosphate hydrolases"/>
    <property type="match status" value="2"/>
</dbReference>
<dbReference type="NCBIfam" id="NF040586">
    <property type="entry name" value="FxSxx_TPR"/>
    <property type="match status" value="1"/>
</dbReference>
<name>A0A918J2X2_9ACTN</name>
<comment type="caution">
    <text evidence="2">The sequence shown here is derived from an EMBL/GenBank/DDBJ whole genome shotgun (WGS) entry which is preliminary data.</text>
</comment>
<gene>
    <name evidence="2" type="ORF">GCM10010503_20920</name>
</gene>
<dbReference type="Proteomes" id="UP000620224">
    <property type="component" value="Unassembled WGS sequence"/>
</dbReference>
<accession>A0A918J2X2</accession>
<dbReference type="NCBIfam" id="NF047398">
    <property type="entry name" value="AAA_KGGVGR"/>
    <property type="match status" value="1"/>
</dbReference>
<evidence type="ECO:0000313" key="2">
    <source>
        <dbReference type="EMBL" id="GGW44035.1"/>
    </source>
</evidence>
<protein>
    <submittedName>
        <fullName evidence="2">NTPase</fullName>
    </submittedName>
</protein>
<dbReference type="SUPFAM" id="SSF48452">
    <property type="entry name" value="TPR-like"/>
    <property type="match status" value="1"/>
</dbReference>
<evidence type="ECO:0000313" key="3">
    <source>
        <dbReference type="Proteomes" id="UP000620224"/>
    </source>
</evidence>
<dbReference type="PANTHER" id="PTHR35205:SF1">
    <property type="entry name" value="ZU5 DOMAIN-CONTAINING PROTEIN"/>
    <property type="match status" value="1"/>
</dbReference>
<dbReference type="Gene3D" id="1.25.40.10">
    <property type="entry name" value="Tetratricopeptide repeat domain"/>
    <property type="match status" value="2"/>
</dbReference>
<dbReference type="Pfam" id="PF25000">
    <property type="entry name" value="DUF7779"/>
    <property type="match status" value="1"/>
</dbReference>
<dbReference type="PANTHER" id="PTHR35205">
    <property type="entry name" value="NB-ARC AND TPR DOMAIN PROTEIN"/>
    <property type="match status" value="1"/>
</dbReference>
<evidence type="ECO:0000259" key="1">
    <source>
        <dbReference type="Pfam" id="PF25000"/>
    </source>
</evidence>
<keyword evidence="3" id="KW-1185">Reference proteome</keyword>
<feature type="domain" description="DUF7779" evidence="1">
    <location>
        <begin position="745"/>
        <end position="831"/>
    </location>
</feature>
<dbReference type="Pfam" id="PF13374">
    <property type="entry name" value="TPR_10"/>
    <property type="match status" value="1"/>
</dbReference>
<dbReference type="SUPFAM" id="SSF52540">
    <property type="entry name" value="P-loop containing nucleoside triphosphate hydrolases"/>
    <property type="match status" value="2"/>
</dbReference>
<dbReference type="InterPro" id="IPR056681">
    <property type="entry name" value="DUF7779"/>
</dbReference>
<dbReference type="InterPro" id="IPR027417">
    <property type="entry name" value="P-loop_NTPase"/>
</dbReference>
<reference evidence="2" key="1">
    <citation type="journal article" date="2014" name="Int. J. Syst. Evol. Microbiol.">
        <title>Complete genome sequence of Corynebacterium casei LMG S-19264T (=DSM 44701T), isolated from a smear-ripened cheese.</title>
        <authorList>
            <consortium name="US DOE Joint Genome Institute (JGI-PGF)"/>
            <person name="Walter F."/>
            <person name="Albersmeier A."/>
            <person name="Kalinowski J."/>
            <person name="Ruckert C."/>
        </authorList>
    </citation>
    <scope>NUCLEOTIDE SEQUENCE</scope>
    <source>
        <strain evidence="2">JCM 4490</strain>
    </source>
</reference>
<proteinExistence type="predicted"/>
<dbReference type="EMBL" id="BMUE01000003">
    <property type="protein sequence ID" value="GGW44035.1"/>
    <property type="molecule type" value="Genomic_DNA"/>
</dbReference>
<dbReference type="InterPro" id="IPR011990">
    <property type="entry name" value="TPR-like_helical_dom_sf"/>
</dbReference>